<proteinExistence type="predicted"/>
<dbReference type="AlphaFoldDB" id="A0A3M4L032"/>
<reference evidence="1 2" key="1">
    <citation type="submission" date="2018-08" db="EMBL/GenBank/DDBJ databases">
        <title>Recombination of ecologically and evolutionarily significant loci maintains genetic cohesion in the Pseudomonas syringae species complex.</title>
        <authorList>
            <person name="Dillon M."/>
            <person name="Thakur S."/>
            <person name="Almeida R.N.D."/>
            <person name="Weir B.S."/>
            <person name="Guttman D.S."/>
        </authorList>
    </citation>
    <scope>NUCLEOTIDE SEQUENCE [LARGE SCALE GENOMIC DNA]</scope>
    <source>
        <strain evidence="1 2">ICMP 19074</strain>
    </source>
</reference>
<organism evidence="1 2">
    <name type="scientific">Pseudomonas syringae pv. actinidiae</name>
    <dbReference type="NCBI Taxonomy" id="103796"/>
    <lineage>
        <taxon>Bacteria</taxon>
        <taxon>Pseudomonadati</taxon>
        <taxon>Pseudomonadota</taxon>
        <taxon>Gammaproteobacteria</taxon>
        <taxon>Pseudomonadales</taxon>
        <taxon>Pseudomonadaceae</taxon>
        <taxon>Pseudomonas</taxon>
        <taxon>Pseudomonas syringae</taxon>
    </lineage>
</organism>
<dbReference type="RefSeq" id="WP_154216654.1">
    <property type="nucleotide sequence ID" value="NZ_RBRB01000133.1"/>
</dbReference>
<protein>
    <submittedName>
        <fullName evidence="1">Uncharacterized protein</fullName>
    </submittedName>
</protein>
<evidence type="ECO:0000313" key="1">
    <source>
        <dbReference type="EMBL" id="RMQ34827.1"/>
    </source>
</evidence>
<dbReference type="EMBL" id="RBRB01000133">
    <property type="protein sequence ID" value="RMQ34827.1"/>
    <property type="molecule type" value="Genomic_DNA"/>
</dbReference>
<comment type="caution">
    <text evidence="1">The sequence shown here is derived from an EMBL/GenBank/DDBJ whole genome shotgun (WGS) entry which is preliminary data.</text>
</comment>
<sequence length="54" mass="5799">MSVLKANAVVNRALEKALLASTSSPKLNKAFRDERRAQKSVGLKSVFVDVVTGP</sequence>
<evidence type="ECO:0000313" key="2">
    <source>
        <dbReference type="Proteomes" id="UP000273140"/>
    </source>
</evidence>
<dbReference type="Proteomes" id="UP000273140">
    <property type="component" value="Unassembled WGS sequence"/>
</dbReference>
<gene>
    <name evidence="1" type="ORF">ALQ07_200154</name>
</gene>
<accession>A0A3M4L032</accession>
<name>A0A3M4L032_PSESF</name>